<dbReference type="Proteomes" id="UP000766550">
    <property type="component" value="Unassembled WGS sequence"/>
</dbReference>
<name>A0A8J8C403_9EURY</name>
<evidence type="ECO:0000256" key="1">
    <source>
        <dbReference type="SAM" id="MobiDB-lite"/>
    </source>
</evidence>
<feature type="compositionally biased region" description="Low complexity" evidence="1">
    <location>
        <begin position="172"/>
        <end position="189"/>
    </location>
</feature>
<keyword evidence="2" id="KW-0472">Membrane</keyword>
<feature type="transmembrane region" description="Helical" evidence="2">
    <location>
        <begin position="248"/>
        <end position="267"/>
    </location>
</feature>
<sequence length="275" mass="27747">MSEYTVLRIRVGAGVAARVLGAIPGITVVDDLDAALEDRADAADDAGAVSETPPASRPVDTTTRETFASEGAVEPAEDDEESASAVKKWGLLGAGVTFVVVGLGTVGFWFLKRRGSDDDGDGPVAETPPPATDTGVASTERTGGRRDATTRGKSGGVDRGGMDETDADAGTETDAGASASSTDETSASTVLGEGASETDDTSDRSHSQSYIGPTKGVGESAGETGAPASEPEISADEQSVRTPGSINVAPLLGVAFLAVSGAVVRWMRSGRGGER</sequence>
<feature type="region of interest" description="Disordered" evidence="1">
    <location>
        <begin position="42"/>
        <end position="81"/>
    </location>
</feature>
<proteinExistence type="predicted"/>
<comment type="caution">
    <text evidence="3">The sequence shown here is derived from an EMBL/GenBank/DDBJ whole genome shotgun (WGS) entry which is preliminary data.</text>
</comment>
<accession>A0A8J8C403</accession>
<keyword evidence="4" id="KW-1185">Reference proteome</keyword>
<dbReference type="AlphaFoldDB" id="A0A8J8C403"/>
<feature type="region of interest" description="Disordered" evidence="1">
    <location>
        <begin position="115"/>
        <end position="241"/>
    </location>
</feature>
<reference evidence="3 4" key="1">
    <citation type="submission" date="2021-06" db="EMBL/GenBank/DDBJ databases">
        <title>New haloarchaea isolates fom saline soil.</title>
        <authorList>
            <person name="Duran-Viseras A."/>
            <person name="Sanchez-Porro C.S."/>
            <person name="Ventosa A."/>
        </authorList>
    </citation>
    <scope>NUCLEOTIDE SEQUENCE [LARGE SCALE GENOMIC DNA]</scope>
    <source>
        <strain evidence="3 4">JCM 183640</strain>
    </source>
</reference>
<feature type="transmembrane region" description="Helical" evidence="2">
    <location>
        <begin position="89"/>
        <end position="111"/>
    </location>
</feature>
<organism evidence="3 4">
    <name type="scientific">Haloarcula limicola</name>
    <dbReference type="NCBI Taxonomy" id="1429915"/>
    <lineage>
        <taxon>Archaea</taxon>
        <taxon>Methanobacteriati</taxon>
        <taxon>Methanobacteriota</taxon>
        <taxon>Stenosarchaea group</taxon>
        <taxon>Halobacteria</taxon>
        <taxon>Halobacteriales</taxon>
        <taxon>Haloarculaceae</taxon>
        <taxon>Haloarcula</taxon>
    </lineage>
</organism>
<evidence type="ECO:0000256" key="2">
    <source>
        <dbReference type="SAM" id="Phobius"/>
    </source>
</evidence>
<evidence type="ECO:0000313" key="3">
    <source>
        <dbReference type="EMBL" id="MBV0923609.1"/>
    </source>
</evidence>
<dbReference type="EMBL" id="JAHQXF010000001">
    <property type="protein sequence ID" value="MBV0923609.1"/>
    <property type="molecule type" value="Genomic_DNA"/>
</dbReference>
<gene>
    <name evidence="3" type="ORF">KTS45_05285</name>
</gene>
<evidence type="ECO:0000313" key="4">
    <source>
        <dbReference type="Proteomes" id="UP000766550"/>
    </source>
</evidence>
<dbReference type="OrthoDB" id="222393at2157"/>
<dbReference type="RefSeq" id="WP_162316729.1">
    <property type="nucleotide sequence ID" value="NZ_JAHQXF010000001.1"/>
</dbReference>
<protein>
    <submittedName>
        <fullName evidence="3">Uncharacterized protein</fullName>
    </submittedName>
</protein>
<keyword evidence="2" id="KW-0812">Transmembrane</keyword>
<keyword evidence="2" id="KW-1133">Transmembrane helix</keyword>